<gene>
    <name evidence="2" type="ORF">SAMN04488042_1011143</name>
</gene>
<keyword evidence="3" id="KW-1185">Reference proteome</keyword>
<accession>A0A1I4JRV3</accession>
<feature type="transmembrane region" description="Helical" evidence="1">
    <location>
        <begin position="95"/>
        <end position="119"/>
    </location>
</feature>
<organism evidence="2 3">
    <name type="scientific">Shimia aestuarii</name>
    <dbReference type="NCBI Taxonomy" id="254406"/>
    <lineage>
        <taxon>Bacteria</taxon>
        <taxon>Pseudomonadati</taxon>
        <taxon>Pseudomonadota</taxon>
        <taxon>Alphaproteobacteria</taxon>
        <taxon>Rhodobacterales</taxon>
        <taxon>Roseobacteraceae</taxon>
    </lineage>
</organism>
<evidence type="ECO:0000313" key="2">
    <source>
        <dbReference type="EMBL" id="SFL69272.1"/>
    </source>
</evidence>
<reference evidence="2 3" key="1">
    <citation type="submission" date="2016-10" db="EMBL/GenBank/DDBJ databases">
        <authorList>
            <person name="de Groot N.N."/>
        </authorList>
    </citation>
    <scope>NUCLEOTIDE SEQUENCE [LARGE SCALE GENOMIC DNA]</scope>
    <source>
        <strain evidence="2 3">DSM 15283</strain>
    </source>
</reference>
<evidence type="ECO:0000313" key="3">
    <source>
        <dbReference type="Proteomes" id="UP000199144"/>
    </source>
</evidence>
<sequence>MTRTILYGLGAYFICNGAIMWTAPLPWYNSVPGVAATGGFNAHFIRDVAIAFAVSGAGLVVAARTDNRPLALFAAGFPVLHAAFHLWIWGLHRGAALDLVAFVNLVGIQLPAWLALIAAGRLGNTEARA</sequence>
<dbReference type="Proteomes" id="UP000199144">
    <property type="component" value="Unassembled WGS sequence"/>
</dbReference>
<feature type="transmembrane region" description="Helical" evidence="1">
    <location>
        <begin position="43"/>
        <end position="63"/>
    </location>
</feature>
<dbReference type="OrthoDB" id="287782at2"/>
<dbReference type="EMBL" id="FOTQ01000001">
    <property type="protein sequence ID" value="SFL69272.1"/>
    <property type="molecule type" value="Genomic_DNA"/>
</dbReference>
<keyword evidence="1" id="KW-0472">Membrane</keyword>
<name>A0A1I4JRV3_9RHOB</name>
<keyword evidence="1" id="KW-1133">Transmembrane helix</keyword>
<feature type="transmembrane region" description="Helical" evidence="1">
    <location>
        <begin position="5"/>
        <end position="23"/>
    </location>
</feature>
<dbReference type="AlphaFoldDB" id="A0A1I4JRV3"/>
<proteinExistence type="predicted"/>
<feature type="transmembrane region" description="Helical" evidence="1">
    <location>
        <begin position="70"/>
        <end position="89"/>
    </location>
</feature>
<dbReference type="RefSeq" id="WP_093091680.1">
    <property type="nucleotide sequence ID" value="NZ_FOTQ01000001.1"/>
</dbReference>
<protein>
    <recommendedName>
        <fullName evidence="4">DoxX-like family protein</fullName>
    </recommendedName>
</protein>
<evidence type="ECO:0000256" key="1">
    <source>
        <dbReference type="SAM" id="Phobius"/>
    </source>
</evidence>
<evidence type="ECO:0008006" key="4">
    <source>
        <dbReference type="Google" id="ProtNLM"/>
    </source>
</evidence>
<dbReference type="STRING" id="254406.SAMN04488042_1011143"/>
<keyword evidence="1" id="KW-0812">Transmembrane</keyword>